<organism evidence="6 7">
    <name type="scientific">Strongyloides stercoralis</name>
    <name type="common">Threadworm</name>
    <dbReference type="NCBI Taxonomy" id="6248"/>
    <lineage>
        <taxon>Eukaryota</taxon>
        <taxon>Metazoa</taxon>
        <taxon>Ecdysozoa</taxon>
        <taxon>Nematoda</taxon>
        <taxon>Chromadorea</taxon>
        <taxon>Rhabditida</taxon>
        <taxon>Tylenchina</taxon>
        <taxon>Panagrolaimomorpha</taxon>
        <taxon>Strongyloidoidea</taxon>
        <taxon>Strongyloididae</taxon>
        <taxon>Strongyloides</taxon>
    </lineage>
</organism>
<dbReference type="InterPro" id="IPR047549">
    <property type="entry name" value="BICC1_KH-I_rpt1"/>
</dbReference>
<dbReference type="SMART" id="SM00322">
    <property type="entry name" value="KH"/>
    <property type="match status" value="1"/>
</dbReference>
<dbReference type="GO" id="GO:0003723">
    <property type="term" value="F:RNA binding"/>
    <property type="evidence" value="ECO:0007669"/>
    <property type="project" value="UniProtKB-UniRule"/>
</dbReference>
<name>A0AAF5I2V3_STRER</name>
<proteinExistence type="inferred from homology"/>
<evidence type="ECO:0000256" key="4">
    <source>
        <dbReference type="SAM" id="SignalP"/>
    </source>
</evidence>
<dbReference type="InterPro" id="IPR004087">
    <property type="entry name" value="KH_dom"/>
</dbReference>
<dbReference type="PANTHER" id="PTHR34401:SF6">
    <property type="entry name" value="DUF19 DOMAIN-CONTAINING PROTEIN"/>
    <property type="match status" value="1"/>
</dbReference>
<dbReference type="Pfam" id="PF00536">
    <property type="entry name" value="SAM_1"/>
    <property type="match status" value="1"/>
</dbReference>
<evidence type="ECO:0000256" key="1">
    <source>
        <dbReference type="ARBA" id="ARBA00007662"/>
    </source>
</evidence>
<dbReference type="AlphaFoldDB" id="A0AAF5I2V3"/>
<evidence type="ECO:0000256" key="3">
    <source>
        <dbReference type="SAM" id="MobiDB-lite"/>
    </source>
</evidence>
<keyword evidence="4" id="KW-0732">Signal</keyword>
<dbReference type="PANTHER" id="PTHR34401">
    <property type="entry name" value="PROTEIN CBG12388-RELATED"/>
    <property type="match status" value="1"/>
</dbReference>
<feature type="chain" id="PRO_5042140602" evidence="4">
    <location>
        <begin position="20"/>
        <end position="983"/>
    </location>
</feature>
<accession>A0AAF5I2V3</accession>
<feature type="domain" description="SAM" evidence="5">
    <location>
        <begin position="881"/>
        <end position="947"/>
    </location>
</feature>
<sequence>MVKLFFLSLLMFIIKIISSDVFDQLTKEGKSLFESSIIKGEKTRQCMCHEQHECYVIMKQQARECIDECWNGFKKITKRPDDLKKCFNSKDNMLDGLLDCFEHNIKSCSLKLNTTLVPKYNITEIFRLGVLKVEKSKTDLSGSVNLMAPIQHIIDTAGEVALCAKNCFIRKNTPKYCFDVKGCQPQIEENHAKKTLRRCTRAINWKEEAGETCECSVKAGLGDLEQYCPMFKLMASKAKSDTGMINSDNLAESQNRESTPTSFDDPLHQDLILEDGKIEEKIQVDRKKLENMIKTSRSNIYGSGEESFGNEAEQYFENVEEMSGAKVIWPTRLKIGARTKKDPYVKIYGYPEEVKLAQKIISRDLKIKKDRIILKMEISHYDHSHIIGRGGRNTQMIMAETRCHIHFPDSNKNIKLEKNDQVSIAGCYEQVEMAREKLRFITPVTINIEFIPPVNLKIFNDIMKYLNNNDVIIQYKRTYQYEQKMLHVITSIKDMLSEYEISLFMKYETKFDLRASLLNDPTIKSEVALISQACKVKITSYTYPCSGLRIEGEPRALFIARKMIIGLYPLIITFDKGNNCPNLNYQTLEKKYNINIYERKKYVGDTNVTTIIIKGMENRLPNIYLIREIILFDYETSLLGLPLHKSLSNNSKYINLQNLFKEVSLNENNHNDSNCNQSNKLFYQKNKNDSNSLKNKEFNKSPIDEYLNEEIEKTDKLYYDSNIKNIESQLNGWYKYGLSNSMPANVLKAKKNNLWDSPNSLIKVPSSEESFFSVTGNGTVYSEIEERNDDNLHSCKDCNNFDMSCLKLELESIWNASKTNTAMFTQSTFNDNSINHNIEIDNFNYPNTYFTSYPMFNTYEPFTVSTSIYETLPNINSNIEWDINIITTPEIVLTLLDCKEYISIFREQEIDMGAFLLMDENNLKQLGIKTIIHRKKIFGAILKLKESVISQDQNGHLKSMVLLSDSNNGYLSTKNVETSVSKK</sequence>
<evidence type="ECO:0000313" key="6">
    <source>
        <dbReference type="Proteomes" id="UP000035681"/>
    </source>
</evidence>
<dbReference type="SMART" id="SM00454">
    <property type="entry name" value="SAM"/>
    <property type="match status" value="1"/>
</dbReference>
<dbReference type="CDD" id="cd22421">
    <property type="entry name" value="KH-I_BICC1_rpt2"/>
    <property type="match status" value="1"/>
</dbReference>
<dbReference type="Proteomes" id="UP000035681">
    <property type="component" value="Unplaced"/>
</dbReference>
<feature type="compositionally biased region" description="Polar residues" evidence="3">
    <location>
        <begin position="244"/>
        <end position="262"/>
    </location>
</feature>
<protein>
    <submittedName>
        <fullName evidence="7">Chondroitin proteoglycan 4 domain-containing protein</fullName>
    </submittedName>
</protein>
<evidence type="ECO:0000256" key="2">
    <source>
        <dbReference type="PROSITE-ProRule" id="PRU00117"/>
    </source>
</evidence>
<evidence type="ECO:0000259" key="5">
    <source>
        <dbReference type="PROSITE" id="PS50105"/>
    </source>
</evidence>
<reference evidence="7" key="1">
    <citation type="submission" date="2024-02" db="UniProtKB">
        <authorList>
            <consortium name="WormBaseParasite"/>
        </authorList>
    </citation>
    <scope>IDENTIFICATION</scope>
</reference>
<feature type="region of interest" description="Disordered" evidence="3">
    <location>
        <begin position="244"/>
        <end position="266"/>
    </location>
</feature>
<dbReference type="Gene3D" id="1.10.150.50">
    <property type="entry name" value="Transcription Factor, Ets-1"/>
    <property type="match status" value="1"/>
</dbReference>
<feature type="signal peptide" evidence="4">
    <location>
        <begin position="1"/>
        <end position="19"/>
    </location>
</feature>
<dbReference type="SUPFAM" id="SSF54791">
    <property type="entry name" value="Eukaryotic type KH-domain (KH-domain type I)"/>
    <property type="match status" value="1"/>
</dbReference>
<evidence type="ECO:0000313" key="7">
    <source>
        <dbReference type="WBParaSite" id="TCONS_00013043.p1"/>
    </source>
</evidence>
<keyword evidence="6" id="KW-1185">Reference proteome</keyword>
<dbReference type="Gene3D" id="3.30.310.270">
    <property type="match status" value="1"/>
</dbReference>
<dbReference type="Pfam" id="PF24234">
    <property type="entry name" value="KH_BICC1_1st"/>
    <property type="match status" value="1"/>
</dbReference>
<dbReference type="InterPro" id="IPR047554">
    <property type="entry name" value="BICC1_KH-I_rpt2"/>
</dbReference>
<keyword evidence="2" id="KW-0694">RNA-binding</keyword>
<dbReference type="PROSITE" id="PS50105">
    <property type="entry name" value="SAM_DOMAIN"/>
    <property type="match status" value="1"/>
</dbReference>
<dbReference type="SUPFAM" id="SSF47769">
    <property type="entry name" value="SAM/Pointed domain"/>
    <property type="match status" value="1"/>
</dbReference>
<dbReference type="Pfam" id="PF00013">
    <property type="entry name" value="KH_1"/>
    <property type="match status" value="1"/>
</dbReference>
<comment type="similarity">
    <text evidence="1">Belongs to the BicC family.</text>
</comment>
<dbReference type="InterPro" id="IPR001660">
    <property type="entry name" value="SAM"/>
</dbReference>
<dbReference type="InterPro" id="IPR036612">
    <property type="entry name" value="KH_dom_type_1_sf"/>
</dbReference>
<dbReference type="InterPro" id="IPR013761">
    <property type="entry name" value="SAM/pointed_sf"/>
</dbReference>
<dbReference type="InterPro" id="IPR004088">
    <property type="entry name" value="KH_dom_type_1"/>
</dbReference>
<dbReference type="PROSITE" id="PS50084">
    <property type="entry name" value="KH_TYPE_1"/>
    <property type="match status" value="1"/>
</dbReference>
<dbReference type="WBParaSite" id="TCONS_00013043.p1">
    <property type="protein sequence ID" value="TCONS_00013043.p1"/>
    <property type="gene ID" value="XLOC_008835"/>
</dbReference>